<dbReference type="SMART" id="SM00448">
    <property type="entry name" value="REC"/>
    <property type="match status" value="1"/>
</dbReference>
<dbReference type="GO" id="GO:0032993">
    <property type="term" value="C:protein-DNA complex"/>
    <property type="evidence" value="ECO:0007669"/>
    <property type="project" value="TreeGrafter"/>
</dbReference>
<comment type="function">
    <text evidence="7">May play the central regulatory role in sporulation. It may be an element of the effector pathway responsible for the activation of sporulation genes in response to nutritional stress. Spo0A may act in concert with spo0H (a sigma factor) to control the expression of some genes that are critical to the sporulation process.</text>
</comment>
<proteinExistence type="predicted"/>
<dbReference type="Gene3D" id="1.10.10.10">
    <property type="entry name" value="Winged helix-like DNA-binding domain superfamily/Winged helix DNA-binding domain"/>
    <property type="match status" value="1"/>
</dbReference>
<evidence type="ECO:0000256" key="6">
    <source>
        <dbReference type="ARBA" id="ARBA00023163"/>
    </source>
</evidence>
<dbReference type="CDD" id="cd17574">
    <property type="entry name" value="REC_OmpR"/>
    <property type="match status" value="1"/>
</dbReference>
<evidence type="ECO:0000256" key="8">
    <source>
        <dbReference type="PROSITE-ProRule" id="PRU00169"/>
    </source>
</evidence>
<dbReference type="Gene3D" id="3.40.50.2300">
    <property type="match status" value="1"/>
</dbReference>
<feature type="modified residue" description="4-aspartylphosphate" evidence="8">
    <location>
        <position position="55"/>
    </location>
</feature>
<accession>A0A9J6QT51</accession>
<dbReference type="Proteomes" id="UP001065549">
    <property type="component" value="Unassembled WGS sequence"/>
</dbReference>
<keyword evidence="5 9" id="KW-0238">DNA-binding</keyword>
<evidence type="ECO:0000313" key="13">
    <source>
        <dbReference type="Proteomes" id="UP001065549"/>
    </source>
</evidence>
<dbReference type="GO" id="GO:0000156">
    <property type="term" value="F:phosphorelay response regulator activity"/>
    <property type="evidence" value="ECO:0007669"/>
    <property type="project" value="TreeGrafter"/>
</dbReference>
<dbReference type="InterPro" id="IPR036388">
    <property type="entry name" value="WH-like_DNA-bd_sf"/>
</dbReference>
<dbReference type="GO" id="GO:0006355">
    <property type="term" value="P:regulation of DNA-templated transcription"/>
    <property type="evidence" value="ECO:0007669"/>
    <property type="project" value="InterPro"/>
</dbReference>
<evidence type="ECO:0000256" key="3">
    <source>
        <dbReference type="ARBA" id="ARBA00023012"/>
    </source>
</evidence>
<dbReference type="AlphaFoldDB" id="A0A9J6QT51"/>
<keyword evidence="2 8" id="KW-0597">Phosphoprotein</keyword>
<evidence type="ECO:0000313" key="12">
    <source>
        <dbReference type="EMBL" id="MCU7377735.1"/>
    </source>
</evidence>
<keyword evidence="6" id="KW-0804">Transcription</keyword>
<evidence type="ECO:0000256" key="2">
    <source>
        <dbReference type="ARBA" id="ARBA00022553"/>
    </source>
</evidence>
<evidence type="ECO:0000259" key="11">
    <source>
        <dbReference type="PROSITE" id="PS51755"/>
    </source>
</evidence>
<evidence type="ECO:0000256" key="7">
    <source>
        <dbReference type="ARBA" id="ARBA00024867"/>
    </source>
</evidence>
<dbReference type="GO" id="GO:0005829">
    <property type="term" value="C:cytosol"/>
    <property type="evidence" value="ECO:0007669"/>
    <property type="project" value="TreeGrafter"/>
</dbReference>
<dbReference type="InterPro" id="IPR001867">
    <property type="entry name" value="OmpR/PhoB-type_DNA-bd"/>
</dbReference>
<dbReference type="PROSITE" id="PS50110">
    <property type="entry name" value="RESPONSE_REGULATORY"/>
    <property type="match status" value="1"/>
</dbReference>
<evidence type="ECO:0000256" key="9">
    <source>
        <dbReference type="PROSITE-ProRule" id="PRU01091"/>
    </source>
</evidence>
<dbReference type="EMBL" id="JAOSHN010000002">
    <property type="protein sequence ID" value="MCU7377735.1"/>
    <property type="molecule type" value="Genomic_DNA"/>
</dbReference>
<evidence type="ECO:0000256" key="1">
    <source>
        <dbReference type="ARBA" id="ARBA00018672"/>
    </source>
</evidence>
<dbReference type="PANTHER" id="PTHR48111">
    <property type="entry name" value="REGULATOR OF RPOS"/>
    <property type="match status" value="1"/>
</dbReference>
<evidence type="ECO:0000259" key="10">
    <source>
        <dbReference type="PROSITE" id="PS50110"/>
    </source>
</evidence>
<reference evidence="12" key="1">
    <citation type="submission" date="2022-09" db="EMBL/GenBank/DDBJ databases">
        <title>Culturomic study of gut microbiota in children with autism spectrum disorder.</title>
        <authorList>
            <person name="Efimov B.A."/>
            <person name="Chaplin A.V."/>
            <person name="Sokolova S.R."/>
            <person name="Pikina A.P."/>
            <person name="Korzhanova M."/>
            <person name="Belova V."/>
            <person name="Korostin D."/>
        </authorList>
    </citation>
    <scope>NUCLEOTIDE SEQUENCE</scope>
    <source>
        <strain evidence="12">ASD5510</strain>
    </source>
</reference>
<dbReference type="CDD" id="cd00383">
    <property type="entry name" value="trans_reg_C"/>
    <property type="match status" value="1"/>
</dbReference>
<dbReference type="SUPFAM" id="SSF52172">
    <property type="entry name" value="CheY-like"/>
    <property type="match status" value="1"/>
</dbReference>
<dbReference type="InterPro" id="IPR011006">
    <property type="entry name" value="CheY-like_superfamily"/>
</dbReference>
<keyword evidence="13" id="KW-1185">Reference proteome</keyword>
<evidence type="ECO:0000256" key="4">
    <source>
        <dbReference type="ARBA" id="ARBA00023015"/>
    </source>
</evidence>
<dbReference type="InterPro" id="IPR001789">
    <property type="entry name" value="Sig_transdc_resp-reg_receiver"/>
</dbReference>
<keyword evidence="3" id="KW-0902">Two-component regulatory system</keyword>
<dbReference type="GO" id="GO:0000976">
    <property type="term" value="F:transcription cis-regulatory region binding"/>
    <property type="evidence" value="ECO:0007669"/>
    <property type="project" value="TreeGrafter"/>
</dbReference>
<name>A0A9J6QT51_9FIRM</name>
<dbReference type="InterPro" id="IPR039420">
    <property type="entry name" value="WalR-like"/>
</dbReference>
<dbReference type="RefSeq" id="WP_253019607.1">
    <property type="nucleotide sequence ID" value="NZ_JAOSHN010000002.1"/>
</dbReference>
<gene>
    <name evidence="12" type="ORF">OBO34_05120</name>
</gene>
<comment type="caution">
    <text evidence="12">The sequence shown here is derived from an EMBL/GenBank/DDBJ whole genome shotgun (WGS) entry which is preliminary data.</text>
</comment>
<organism evidence="12 13">
    <name type="scientific">Hominibacterium faecale</name>
    <dbReference type="NCBI Taxonomy" id="2839743"/>
    <lineage>
        <taxon>Bacteria</taxon>
        <taxon>Bacillati</taxon>
        <taxon>Bacillota</taxon>
        <taxon>Clostridia</taxon>
        <taxon>Peptostreptococcales</taxon>
        <taxon>Anaerovoracaceae</taxon>
        <taxon>Hominibacterium</taxon>
    </lineage>
</organism>
<dbReference type="SMART" id="SM00862">
    <property type="entry name" value="Trans_reg_C"/>
    <property type="match status" value="1"/>
</dbReference>
<evidence type="ECO:0000256" key="5">
    <source>
        <dbReference type="ARBA" id="ARBA00023125"/>
    </source>
</evidence>
<feature type="DNA-binding region" description="OmpR/PhoB-type" evidence="9">
    <location>
        <begin position="131"/>
        <end position="229"/>
    </location>
</feature>
<keyword evidence="4" id="KW-0805">Transcription regulation</keyword>
<dbReference type="PROSITE" id="PS51755">
    <property type="entry name" value="OMPR_PHOB"/>
    <property type="match status" value="1"/>
</dbReference>
<dbReference type="Pfam" id="PF00072">
    <property type="entry name" value="Response_reg"/>
    <property type="match status" value="1"/>
</dbReference>
<protein>
    <recommendedName>
        <fullName evidence="1">Stage 0 sporulation protein A homolog</fullName>
    </recommendedName>
</protein>
<feature type="domain" description="OmpR/PhoB-type" evidence="11">
    <location>
        <begin position="131"/>
        <end position="229"/>
    </location>
</feature>
<dbReference type="PANTHER" id="PTHR48111:SF1">
    <property type="entry name" value="TWO-COMPONENT RESPONSE REGULATOR ORR33"/>
    <property type="match status" value="1"/>
</dbReference>
<dbReference type="Pfam" id="PF00486">
    <property type="entry name" value="Trans_reg_C"/>
    <property type="match status" value="1"/>
</dbReference>
<feature type="domain" description="Response regulatory" evidence="10">
    <location>
        <begin position="6"/>
        <end position="119"/>
    </location>
</feature>
<sequence>MEENKIILLVEDNKHLNKINSRALTLSGYKVLTAMTLAEAREHLAKTEPDAIILDILLPDGNGVEFCREIREQTAAPILFLTSVAGVDQALEGIRAGGDDYLNKPFHIELLLARIEAFWRRDAIKQRMKPEGLMTVGPLTLNEVANVAYLRGEDLLLTTKEFALLRLLVQNEGRTISKEAIYEKVWGQAMGGDSQALYAVVSRLKKKMEPGKDSIRLLTVRPEGYLLSIKKNKK</sequence>